<reference evidence="2 3" key="1">
    <citation type="submission" date="2014-09" db="EMBL/GenBank/DDBJ databases">
        <title>Genome sequence of Flavobacterium aquidurense RC62.</title>
        <authorList>
            <person name="Kim J.F."/>
            <person name="Kwak M.-J."/>
        </authorList>
    </citation>
    <scope>NUCLEOTIDE SEQUENCE [LARGE SCALE GENOMIC DNA]</scope>
    <source>
        <strain evidence="2 3">RC62</strain>
    </source>
</reference>
<dbReference type="GO" id="GO:0005737">
    <property type="term" value="C:cytoplasm"/>
    <property type="evidence" value="ECO:0007669"/>
    <property type="project" value="InterPro"/>
</dbReference>
<dbReference type="RefSeq" id="WP_245176830.1">
    <property type="nucleotide sequence ID" value="NZ_JRLF01000012.1"/>
</dbReference>
<dbReference type="EMBL" id="JRLF01000012">
    <property type="protein sequence ID" value="KQB39595.1"/>
    <property type="molecule type" value="Genomic_DNA"/>
</dbReference>
<dbReference type="Pfam" id="PF08845">
    <property type="entry name" value="SymE_toxin"/>
    <property type="match status" value="1"/>
</dbReference>
<dbReference type="InterPro" id="IPR014944">
    <property type="entry name" value="Toxin_SymE-like"/>
</dbReference>
<organism evidence="2 3">
    <name type="scientific">Flavobacterium aquidurense</name>
    <dbReference type="NCBI Taxonomy" id="362413"/>
    <lineage>
        <taxon>Bacteria</taxon>
        <taxon>Pseudomonadati</taxon>
        <taxon>Bacteroidota</taxon>
        <taxon>Flavobacteriia</taxon>
        <taxon>Flavobacteriales</taxon>
        <taxon>Flavobacteriaceae</taxon>
        <taxon>Flavobacterium</taxon>
    </lineage>
</organism>
<dbReference type="GO" id="GO:0016070">
    <property type="term" value="P:RNA metabolic process"/>
    <property type="evidence" value="ECO:0007669"/>
    <property type="project" value="InterPro"/>
</dbReference>
<proteinExistence type="predicted"/>
<dbReference type="GO" id="GO:0003723">
    <property type="term" value="F:RNA binding"/>
    <property type="evidence" value="ECO:0007669"/>
    <property type="project" value="InterPro"/>
</dbReference>
<feature type="domain" description="Toxin SymE-like" evidence="1">
    <location>
        <begin position="4"/>
        <end position="38"/>
    </location>
</feature>
<protein>
    <submittedName>
        <fullName evidence="2">SymE toxin domain containing protein</fullName>
    </submittedName>
</protein>
<dbReference type="GO" id="GO:0016788">
    <property type="term" value="F:hydrolase activity, acting on ester bonds"/>
    <property type="evidence" value="ECO:0007669"/>
    <property type="project" value="InterPro"/>
</dbReference>
<accession>A0A0Q0S7L9</accession>
<evidence type="ECO:0000259" key="1">
    <source>
        <dbReference type="Pfam" id="PF08845"/>
    </source>
</evidence>
<dbReference type="PATRIC" id="fig|362413.3.peg.1252"/>
<dbReference type="Proteomes" id="UP000050443">
    <property type="component" value="Unassembled WGS sequence"/>
</dbReference>
<dbReference type="AlphaFoldDB" id="A0A0Q0S7L9"/>
<evidence type="ECO:0000313" key="2">
    <source>
        <dbReference type="EMBL" id="KQB39595.1"/>
    </source>
</evidence>
<comment type="caution">
    <text evidence="2">The sequence shown here is derived from an EMBL/GenBank/DDBJ whole genome shotgun (WGS) entry which is preliminary data.</text>
</comment>
<name>A0A0Q0S7L9_9FLAO</name>
<evidence type="ECO:0000313" key="3">
    <source>
        <dbReference type="Proteomes" id="UP000050443"/>
    </source>
</evidence>
<gene>
    <name evidence="2" type="ORF">RC62_1281</name>
</gene>
<sequence>MPTKIPVIRLEGKWLKKLGFNEGQMINVTQEINRLIITIDDLEK</sequence>